<sequence>MTALDAELGAAVRGSDRAVTRAEVEDFLFAEAALLDRQRYDEWLALFVEGGRYEVPTTDAGATPASQGGYFVCDDWDLLRARVKRLRSRKAHAENPPSLVHRMIANVRLLEREGDELAVTANFIVHRARDGRTNAFPGRYVHRLQVTDDGLRFRLRRAELALEQLEAGARLSFIL</sequence>
<dbReference type="Proteomes" id="UP000198960">
    <property type="component" value="Unassembled WGS sequence"/>
</dbReference>
<dbReference type="RefSeq" id="WP_091944416.1">
    <property type="nucleotide sequence ID" value="NZ_FOEE01000008.1"/>
</dbReference>
<dbReference type="Gene3D" id="3.10.450.50">
    <property type="match status" value="1"/>
</dbReference>
<comment type="similarity">
    <text evidence="1">Belongs to the bacterial ring-hydroxylating dioxygenase beta subunit family.</text>
</comment>
<evidence type="ECO:0000313" key="3">
    <source>
        <dbReference type="EMBL" id="SEP01728.1"/>
    </source>
</evidence>
<dbReference type="PANTHER" id="PTHR41534:SF2">
    <property type="entry name" value="3-PHENYLPROPIONATE_CINNAMIC ACID DIOXYGENASE SUBUNIT BETA"/>
    <property type="match status" value="1"/>
</dbReference>
<organism evidence="3 4">
    <name type="scientific">Trujillonella endophytica</name>
    <dbReference type="NCBI Taxonomy" id="673521"/>
    <lineage>
        <taxon>Bacteria</taxon>
        <taxon>Bacillati</taxon>
        <taxon>Actinomycetota</taxon>
        <taxon>Actinomycetes</taxon>
        <taxon>Geodermatophilales</taxon>
        <taxon>Geodermatophilaceae</taxon>
        <taxon>Trujillonella</taxon>
    </lineage>
</organism>
<dbReference type="AlphaFoldDB" id="A0A1H8UGJ8"/>
<dbReference type="SUPFAM" id="SSF54427">
    <property type="entry name" value="NTF2-like"/>
    <property type="match status" value="1"/>
</dbReference>
<dbReference type="STRING" id="673521.SAMN05660991_02845"/>
<accession>A0A1H8UGJ8</accession>
<evidence type="ECO:0000256" key="1">
    <source>
        <dbReference type="ARBA" id="ARBA00009570"/>
    </source>
</evidence>
<evidence type="ECO:0000256" key="2">
    <source>
        <dbReference type="ARBA" id="ARBA00023002"/>
    </source>
</evidence>
<keyword evidence="2" id="KW-0560">Oxidoreductase</keyword>
<gene>
    <name evidence="3" type="ORF">SAMN05660991_02845</name>
</gene>
<dbReference type="PANTHER" id="PTHR41534">
    <property type="entry name" value="BLR3401 PROTEIN"/>
    <property type="match status" value="1"/>
</dbReference>
<dbReference type="CDD" id="cd00667">
    <property type="entry name" value="ring_hydroxylating_dioxygenases_beta"/>
    <property type="match status" value="1"/>
</dbReference>
<proteinExistence type="inferred from homology"/>
<dbReference type="InterPro" id="IPR032710">
    <property type="entry name" value="NTF2-like_dom_sf"/>
</dbReference>
<dbReference type="GO" id="GO:0019380">
    <property type="term" value="P:3-phenylpropionate catabolic process"/>
    <property type="evidence" value="ECO:0007669"/>
    <property type="project" value="TreeGrafter"/>
</dbReference>
<evidence type="ECO:0000313" key="4">
    <source>
        <dbReference type="Proteomes" id="UP000198960"/>
    </source>
</evidence>
<dbReference type="Pfam" id="PF00866">
    <property type="entry name" value="Ring_hydroxyl_B"/>
    <property type="match status" value="1"/>
</dbReference>
<dbReference type="EMBL" id="FOEE01000008">
    <property type="protein sequence ID" value="SEP01728.1"/>
    <property type="molecule type" value="Genomic_DNA"/>
</dbReference>
<name>A0A1H8UGJ8_9ACTN</name>
<protein>
    <submittedName>
        <fullName evidence="3">p-cumate 2,3-dioxygenase beta subunit</fullName>
    </submittedName>
</protein>
<dbReference type="InterPro" id="IPR000391">
    <property type="entry name" value="Rng_hydr_dOase-bsu"/>
</dbReference>
<keyword evidence="4" id="KW-1185">Reference proteome</keyword>
<keyword evidence="3" id="KW-0223">Dioxygenase</keyword>
<reference evidence="4" key="1">
    <citation type="submission" date="2016-10" db="EMBL/GenBank/DDBJ databases">
        <authorList>
            <person name="Varghese N."/>
            <person name="Submissions S."/>
        </authorList>
    </citation>
    <scope>NUCLEOTIDE SEQUENCE [LARGE SCALE GENOMIC DNA]</scope>
    <source>
        <strain evidence="4">DSM 45413</strain>
    </source>
</reference>
<dbReference type="OrthoDB" id="3212009at2"/>
<dbReference type="GO" id="GO:0051213">
    <property type="term" value="F:dioxygenase activity"/>
    <property type="evidence" value="ECO:0007669"/>
    <property type="project" value="UniProtKB-KW"/>
</dbReference>